<sequence length="148" mass="17067">MEDFTKSIVDPESSNVKGSSLDMRTVQFEGCIDEIQNNFLFGNGFAWTSYYRLNFGTHPTMLAFESLIIMVLCNSGFIGLVLWGVMIFKYLKLVNRKIRLASHKSVLYAFMASYIGYSTITGEYGYLKYFLIFYSLIYMQNIKNISKI</sequence>
<feature type="transmembrane region" description="Helical" evidence="1">
    <location>
        <begin position="67"/>
        <end position="88"/>
    </location>
</feature>
<evidence type="ECO:0000313" key="3">
    <source>
        <dbReference type="Proteomes" id="UP001143545"/>
    </source>
</evidence>
<comment type="caution">
    <text evidence="2">The sequence shown here is derived from an EMBL/GenBank/DDBJ whole genome shotgun (WGS) entry which is preliminary data.</text>
</comment>
<protein>
    <submittedName>
        <fullName evidence="2">Uncharacterized protein</fullName>
    </submittedName>
</protein>
<evidence type="ECO:0000313" key="2">
    <source>
        <dbReference type="EMBL" id="GLB51553.1"/>
    </source>
</evidence>
<organism evidence="2 3">
    <name type="scientific">Neptunitalea chrysea</name>
    <dbReference type="NCBI Taxonomy" id="1647581"/>
    <lineage>
        <taxon>Bacteria</taxon>
        <taxon>Pseudomonadati</taxon>
        <taxon>Bacteroidota</taxon>
        <taxon>Flavobacteriia</taxon>
        <taxon>Flavobacteriales</taxon>
        <taxon>Flavobacteriaceae</taxon>
        <taxon>Neptunitalea</taxon>
    </lineage>
</organism>
<dbReference type="Proteomes" id="UP001143545">
    <property type="component" value="Unassembled WGS sequence"/>
</dbReference>
<keyword evidence="1" id="KW-1133">Transmembrane helix</keyword>
<name>A0A9W6B6E0_9FLAO</name>
<keyword evidence="1" id="KW-0812">Transmembrane</keyword>
<feature type="transmembrane region" description="Helical" evidence="1">
    <location>
        <begin position="100"/>
        <end position="120"/>
    </location>
</feature>
<dbReference type="EMBL" id="BRVP01000003">
    <property type="protein sequence ID" value="GLB51553.1"/>
    <property type="molecule type" value="Genomic_DNA"/>
</dbReference>
<evidence type="ECO:0000256" key="1">
    <source>
        <dbReference type="SAM" id="Phobius"/>
    </source>
</evidence>
<gene>
    <name evidence="2" type="ORF">NBRC110019_05920</name>
</gene>
<proteinExistence type="predicted"/>
<accession>A0A9W6B6E0</accession>
<keyword evidence="3" id="KW-1185">Reference proteome</keyword>
<dbReference type="AlphaFoldDB" id="A0A9W6B6E0"/>
<keyword evidence="1" id="KW-0472">Membrane</keyword>
<reference evidence="2" key="1">
    <citation type="submission" date="2022-07" db="EMBL/GenBank/DDBJ databases">
        <title>Taxonomy of Novel Oxalotrophic and Methylotrophic Bacteria.</title>
        <authorList>
            <person name="Sahin N."/>
            <person name="Tani A."/>
        </authorList>
    </citation>
    <scope>NUCLEOTIDE SEQUENCE</scope>
    <source>
        <strain evidence="2">AM327</strain>
    </source>
</reference>